<dbReference type="AlphaFoldDB" id="A0AAV7E3U0"/>
<dbReference type="Gene3D" id="2.60.120.10">
    <property type="entry name" value="Jelly Rolls"/>
    <property type="match status" value="2"/>
</dbReference>
<dbReference type="Pfam" id="PF00190">
    <property type="entry name" value="Cupin_1"/>
    <property type="match status" value="2"/>
</dbReference>
<dbReference type="SUPFAM" id="SSF51182">
    <property type="entry name" value="RmlC-like cupins"/>
    <property type="match status" value="1"/>
</dbReference>
<feature type="domain" description="Cupin type-1" evidence="1">
    <location>
        <begin position="3"/>
        <end position="159"/>
    </location>
</feature>
<dbReference type="InterPro" id="IPR011051">
    <property type="entry name" value="RmlC_Cupin_sf"/>
</dbReference>
<sequence>MEVDLSPKFPKKFMESEGGSYHVWLSSDLPMLSEAKVGAGKLVLEPRGLALPHYADCSKLAFVVQGSGITGLISPSCVKERVVRLKEGDTIPVASGVTNWWYNDCQDSTFIVVFLGEARNAHRPGLFSYVFLAGANSVLGGFSQATLGRAWNLGAEQVKQLVNSQPGGIIVKVEEGKVMPGAREEDEDGFVFKLETRRKSPLVGEIGKKFIFSGFSEATQYGRVGNLGEEQVKKLMIPQESRNIVKVEDGKGTPIAREEDEDGFHYKLNNTVSLGRKDLFPLLIGEIGLSAHYAKVNPASPGVFSGSGDQATYVVKGRGRVEIVDMDGRRVLDAEVAAGQAFVVPRFFPFAVVAEDDQGMDLFAVTTSPEPMLEMKTVLENMSPQVLEAAFNAPALLLQGTDPVN</sequence>
<comment type="caution">
    <text evidence="2">The sequence shown here is derived from an EMBL/GenBank/DDBJ whole genome shotgun (WGS) entry which is preliminary data.</text>
</comment>
<feature type="domain" description="Cupin type-1" evidence="1">
    <location>
        <begin position="253"/>
        <end position="399"/>
    </location>
</feature>
<dbReference type="PANTHER" id="PTHR31189:SF45">
    <property type="entry name" value="OS09G0552500 PROTEIN"/>
    <property type="match status" value="1"/>
</dbReference>
<dbReference type="InterPro" id="IPR050253">
    <property type="entry name" value="Seed_Storage-Functional"/>
</dbReference>
<gene>
    <name evidence="2" type="ORF">H6P81_018326</name>
</gene>
<protein>
    <recommendedName>
        <fullName evidence="1">Cupin type-1 domain-containing protein</fullName>
    </recommendedName>
</protein>
<proteinExistence type="predicted"/>
<organism evidence="2 3">
    <name type="scientific">Aristolochia fimbriata</name>
    <name type="common">White veined hardy Dutchman's pipe vine</name>
    <dbReference type="NCBI Taxonomy" id="158543"/>
    <lineage>
        <taxon>Eukaryota</taxon>
        <taxon>Viridiplantae</taxon>
        <taxon>Streptophyta</taxon>
        <taxon>Embryophyta</taxon>
        <taxon>Tracheophyta</taxon>
        <taxon>Spermatophyta</taxon>
        <taxon>Magnoliopsida</taxon>
        <taxon>Magnoliidae</taxon>
        <taxon>Piperales</taxon>
        <taxon>Aristolochiaceae</taxon>
        <taxon>Aristolochia</taxon>
    </lineage>
</organism>
<dbReference type="Proteomes" id="UP000825729">
    <property type="component" value="Unassembled WGS sequence"/>
</dbReference>
<keyword evidence="3" id="KW-1185">Reference proteome</keyword>
<reference evidence="2 3" key="1">
    <citation type="submission" date="2021-07" db="EMBL/GenBank/DDBJ databases">
        <title>The Aristolochia fimbriata genome: insights into angiosperm evolution, floral development and chemical biosynthesis.</title>
        <authorList>
            <person name="Jiao Y."/>
        </authorList>
    </citation>
    <scope>NUCLEOTIDE SEQUENCE [LARGE SCALE GENOMIC DNA]</scope>
    <source>
        <strain evidence="2">IBCAS-2021</strain>
        <tissue evidence="2">Leaf</tissue>
    </source>
</reference>
<dbReference type="InterPro" id="IPR006045">
    <property type="entry name" value="Cupin_1"/>
</dbReference>
<evidence type="ECO:0000313" key="2">
    <source>
        <dbReference type="EMBL" id="KAG9442472.1"/>
    </source>
</evidence>
<dbReference type="SMART" id="SM00835">
    <property type="entry name" value="Cupin_1"/>
    <property type="match status" value="2"/>
</dbReference>
<dbReference type="PANTHER" id="PTHR31189">
    <property type="entry name" value="OS03G0336100 PROTEIN-RELATED"/>
    <property type="match status" value="1"/>
</dbReference>
<evidence type="ECO:0000313" key="3">
    <source>
        <dbReference type="Proteomes" id="UP000825729"/>
    </source>
</evidence>
<dbReference type="EMBL" id="JAINDJ010000007">
    <property type="protein sequence ID" value="KAG9442472.1"/>
    <property type="molecule type" value="Genomic_DNA"/>
</dbReference>
<dbReference type="CDD" id="cd02242">
    <property type="entry name" value="cupin_11S_legumin_N"/>
    <property type="match status" value="1"/>
</dbReference>
<name>A0AAV7E3U0_ARIFI</name>
<evidence type="ECO:0000259" key="1">
    <source>
        <dbReference type="SMART" id="SM00835"/>
    </source>
</evidence>
<accession>A0AAV7E3U0</accession>
<dbReference type="InterPro" id="IPR014710">
    <property type="entry name" value="RmlC-like_jellyroll"/>
</dbReference>